<accession>A6FWV5</accession>
<dbReference type="STRING" id="391625.PPSIR1_04913"/>
<evidence type="ECO:0000313" key="3">
    <source>
        <dbReference type="Proteomes" id="UP000005801"/>
    </source>
</evidence>
<dbReference type="InterPro" id="IPR018640">
    <property type="entry name" value="DUF2063"/>
</dbReference>
<reference evidence="2 3" key="1">
    <citation type="submission" date="2007-06" db="EMBL/GenBank/DDBJ databases">
        <authorList>
            <person name="Shimkets L."/>
            <person name="Ferriera S."/>
            <person name="Johnson J."/>
            <person name="Kravitz S."/>
            <person name="Beeson K."/>
            <person name="Sutton G."/>
            <person name="Rogers Y.-H."/>
            <person name="Friedman R."/>
            <person name="Frazier M."/>
            <person name="Venter J.C."/>
        </authorList>
    </citation>
    <scope>NUCLEOTIDE SEQUENCE [LARGE SCALE GENOMIC DNA]</scope>
    <source>
        <strain evidence="2 3">SIR-1</strain>
    </source>
</reference>
<dbReference type="Pfam" id="PF09836">
    <property type="entry name" value="DUF2063"/>
    <property type="match status" value="1"/>
</dbReference>
<dbReference type="eggNOG" id="COG3219">
    <property type="taxonomic scope" value="Bacteria"/>
</dbReference>
<evidence type="ECO:0000313" key="2">
    <source>
        <dbReference type="EMBL" id="EDM81779.1"/>
    </source>
</evidence>
<dbReference type="InterPro" id="IPR044922">
    <property type="entry name" value="DUF2063_N_sf"/>
</dbReference>
<dbReference type="Gene3D" id="1.10.150.690">
    <property type="entry name" value="DUF2063"/>
    <property type="match status" value="1"/>
</dbReference>
<comment type="caution">
    <text evidence="2">The sequence shown here is derived from an EMBL/GenBank/DDBJ whole genome shotgun (WGS) entry which is preliminary data.</text>
</comment>
<protein>
    <recommendedName>
        <fullName evidence="1">Putative DNA-binding domain-containing protein</fullName>
    </recommendedName>
</protein>
<name>A6FWV5_9BACT</name>
<keyword evidence="3" id="KW-1185">Reference proteome</keyword>
<proteinExistence type="predicted"/>
<gene>
    <name evidence="2" type="ORF">PPSIR1_04913</name>
</gene>
<dbReference type="EMBL" id="ABCS01000001">
    <property type="protein sequence ID" value="EDM81779.1"/>
    <property type="molecule type" value="Genomic_DNA"/>
</dbReference>
<organism evidence="2 3">
    <name type="scientific">Plesiocystis pacifica SIR-1</name>
    <dbReference type="NCBI Taxonomy" id="391625"/>
    <lineage>
        <taxon>Bacteria</taxon>
        <taxon>Pseudomonadati</taxon>
        <taxon>Myxococcota</taxon>
        <taxon>Polyangia</taxon>
        <taxon>Nannocystales</taxon>
        <taxon>Nannocystaceae</taxon>
        <taxon>Plesiocystis</taxon>
    </lineage>
</organism>
<evidence type="ECO:0000259" key="1">
    <source>
        <dbReference type="Pfam" id="PF09836"/>
    </source>
</evidence>
<dbReference type="Proteomes" id="UP000005801">
    <property type="component" value="Unassembled WGS sequence"/>
</dbReference>
<feature type="domain" description="Putative DNA-binding" evidence="1">
    <location>
        <begin position="22"/>
        <end position="88"/>
    </location>
</feature>
<dbReference type="AlphaFoldDB" id="A6FWV5"/>
<sequence length="262" mass="29757">MLGALVRPEGASGPELDVRVHPPARVRLGTYQRSYIARLGKCLAGQFPALCHALGPELFDDFAREYLRAHPSTSHSLYALGRRFPAWLEAQRPDRDAAAAQREAWIDFMVDLADYEWRLFELFDGPGPEREREREPTADCPDAELALQPHLVLAEHRFPVAWYYHEVRAGRRPSVPRREPSASVLLRRDYATSTFPVTALHLRFLTCVRERGSVNAGLVGLAEVLGRPLAEIEAAWAAQREGVRRPWIEAGFFTRARPRTRR</sequence>